<gene>
    <name evidence="9" type="ORF">Pcinc_018403</name>
</gene>
<comment type="caution">
    <text evidence="9">The sequence shown here is derived from an EMBL/GenBank/DDBJ whole genome shotgun (WGS) entry which is preliminary data.</text>
</comment>
<comment type="similarity">
    <text evidence="2 8">Belongs to the profilin family.</text>
</comment>
<evidence type="ECO:0000256" key="6">
    <source>
        <dbReference type="ARBA" id="ARBA00023212"/>
    </source>
</evidence>
<dbReference type="EMBL" id="JAWQEG010001767">
    <property type="protein sequence ID" value="KAK3876829.1"/>
    <property type="molecule type" value="Genomic_DNA"/>
</dbReference>
<comment type="subcellular location">
    <subcellularLocation>
        <location evidence="1">Cytoplasm</location>
        <location evidence="1">Cytoskeleton</location>
    </subcellularLocation>
</comment>
<evidence type="ECO:0000256" key="5">
    <source>
        <dbReference type="ARBA" id="ARBA00023203"/>
    </source>
</evidence>
<dbReference type="InterPro" id="IPR005455">
    <property type="entry name" value="PFN_euk"/>
</dbReference>
<proteinExistence type="inferred from homology"/>
<evidence type="ECO:0000313" key="9">
    <source>
        <dbReference type="EMBL" id="KAK3876829.1"/>
    </source>
</evidence>
<organism evidence="9 10">
    <name type="scientific">Petrolisthes cinctipes</name>
    <name type="common">Flat porcelain crab</name>
    <dbReference type="NCBI Taxonomy" id="88211"/>
    <lineage>
        <taxon>Eukaryota</taxon>
        <taxon>Metazoa</taxon>
        <taxon>Ecdysozoa</taxon>
        <taxon>Arthropoda</taxon>
        <taxon>Crustacea</taxon>
        <taxon>Multicrustacea</taxon>
        <taxon>Malacostraca</taxon>
        <taxon>Eumalacostraca</taxon>
        <taxon>Eucarida</taxon>
        <taxon>Decapoda</taxon>
        <taxon>Pleocyemata</taxon>
        <taxon>Anomura</taxon>
        <taxon>Galatheoidea</taxon>
        <taxon>Porcellanidae</taxon>
        <taxon>Petrolisthes</taxon>
    </lineage>
</organism>
<dbReference type="InterPro" id="IPR048278">
    <property type="entry name" value="PFN"/>
</dbReference>
<dbReference type="PANTHER" id="PTHR11604">
    <property type="entry name" value="PROFILIN"/>
    <property type="match status" value="1"/>
</dbReference>
<dbReference type="PRINTS" id="PR00392">
    <property type="entry name" value="PROFILIN"/>
</dbReference>
<dbReference type="Pfam" id="PF00235">
    <property type="entry name" value="Profilin"/>
    <property type="match status" value="1"/>
</dbReference>
<dbReference type="InterPro" id="IPR036140">
    <property type="entry name" value="PFN_sf"/>
</dbReference>
<reference evidence="9" key="1">
    <citation type="submission" date="2023-10" db="EMBL/GenBank/DDBJ databases">
        <title>Genome assemblies of two species of porcelain crab, Petrolisthes cinctipes and Petrolisthes manimaculis (Anomura: Porcellanidae).</title>
        <authorList>
            <person name="Angst P."/>
        </authorList>
    </citation>
    <scope>NUCLEOTIDE SEQUENCE</scope>
    <source>
        <strain evidence="9">PB745_01</strain>
        <tissue evidence="9">Gill</tissue>
    </source>
</reference>
<keyword evidence="10" id="KW-1185">Reference proteome</keyword>
<dbReference type="SUPFAM" id="SSF55770">
    <property type="entry name" value="Profilin (actin-binding protein)"/>
    <property type="match status" value="1"/>
</dbReference>
<keyword evidence="5 8" id="KW-0009">Actin-binding</keyword>
<evidence type="ECO:0000256" key="1">
    <source>
        <dbReference type="ARBA" id="ARBA00004245"/>
    </source>
</evidence>
<dbReference type="PROSITE" id="PS00414">
    <property type="entry name" value="PROFILIN"/>
    <property type="match status" value="1"/>
</dbReference>
<dbReference type="SMART" id="SM00392">
    <property type="entry name" value="PROF"/>
    <property type="match status" value="1"/>
</dbReference>
<comment type="subunit">
    <text evidence="3 7">Occurs in many kinds of cells as a complex with monomeric actin in a 1:1 ratio.</text>
</comment>
<sequence length="128" mass="14100">MSWQNYVDQQLVGSGHIVKAVIAGHDGTLWAKSNNIEPSKDELVKLSTSFGEQSNLAMAGVHMGGEKYIYLSGTDNVIRCKKAKAGMHCGFYCRKSRGLLNLLVLLSDSGASEYHLIFTWKFVAVDDM</sequence>
<name>A0AAE1FN13_PETCI</name>
<evidence type="ECO:0000256" key="7">
    <source>
        <dbReference type="RuleBase" id="RU003908"/>
    </source>
</evidence>
<keyword evidence="4" id="KW-0963">Cytoplasm</keyword>
<dbReference type="GO" id="GO:0003785">
    <property type="term" value="F:actin monomer binding"/>
    <property type="evidence" value="ECO:0007669"/>
    <property type="project" value="TreeGrafter"/>
</dbReference>
<dbReference type="AlphaFoldDB" id="A0AAE1FN13"/>
<evidence type="ECO:0000313" key="10">
    <source>
        <dbReference type="Proteomes" id="UP001286313"/>
    </source>
</evidence>
<evidence type="ECO:0000256" key="4">
    <source>
        <dbReference type="ARBA" id="ARBA00022490"/>
    </source>
</evidence>
<dbReference type="GO" id="GO:0005856">
    <property type="term" value="C:cytoskeleton"/>
    <property type="evidence" value="ECO:0007669"/>
    <property type="project" value="UniProtKB-SubCell"/>
</dbReference>
<evidence type="ECO:0000256" key="3">
    <source>
        <dbReference type="ARBA" id="ARBA00011583"/>
    </source>
</evidence>
<dbReference type="Gene3D" id="3.30.450.30">
    <property type="entry name" value="Dynein light chain 2a, cytoplasmic"/>
    <property type="match status" value="1"/>
</dbReference>
<dbReference type="GO" id="GO:0005938">
    <property type="term" value="C:cell cortex"/>
    <property type="evidence" value="ECO:0007669"/>
    <property type="project" value="TreeGrafter"/>
</dbReference>
<comment type="function">
    <text evidence="7">Binds to actin and affects the structure of the cytoskeleton. At high concentrations, profilin prevents the polymerization of actin, whereas it enhances it at low concentrations.</text>
</comment>
<dbReference type="Proteomes" id="UP001286313">
    <property type="component" value="Unassembled WGS sequence"/>
</dbReference>
<dbReference type="InterPro" id="IPR027310">
    <property type="entry name" value="Profilin_CS"/>
</dbReference>
<evidence type="ECO:0000256" key="8">
    <source>
        <dbReference type="RuleBase" id="RU003909"/>
    </source>
</evidence>
<dbReference type="PANTHER" id="PTHR11604:SF0">
    <property type="entry name" value="PROFILIN"/>
    <property type="match status" value="1"/>
</dbReference>
<dbReference type="PRINTS" id="PR01640">
    <property type="entry name" value="PROFILINPLNT"/>
</dbReference>
<evidence type="ECO:0000256" key="2">
    <source>
        <dbReference type="ARBA" id="ARBA00010058"/>
    </source>
</evidence>
<protein>
    <recommendedName>
        <fullName evidence="8">Profilin</fullName>
    </recommendedName>
</protein>
<keyword evidence="6 7" id="KW-0206">Cytoskeleton</keyword>
<accession>A0AAE1FN13</accession>